<dbReference type="GO" id="GO:0031405">
    <property type="term" value="F:lipoic acid binding"/>
    <property type="evidence" value="ECO:0007669"/>
    <property type="project" value="TreeGrafter"/>
</dbReference>
<evidence type="ECO:0000256" key="4">
    <source>
        <dbReference type="ARBA" id="ARBA00022823"/>
    </source>
</evidence>
<comment type="cofactor">
    <cofactor evidence="1 6">
        <name>(R)-lipoate</name>
        <dbReference type="ChEBI" id="CHEBI:83088"/>
    </cofactor>
</comment>
<name>A0A7I9XJK3_9MYCO</name>
<dbReference type="InterPro" id="IPR004167">
    <property type="entry name" value="PSBD"/>
</dbReference>
<evidence type="ECO:0000256" key="6">
    <source>
        <dbReference type="RuleBase" id="RU003423"/>
    </source>
</evidence>
<evidence type="ECO:0000256" key="2">
    <source>
        <dbReference type="ARBA" id="ARBA00007317"/>
    </source>
</evidence>
<dbReference type="Gene3D" id="2.40.50.100">
    <property type="match status" value="1"/>
</dbReference>
<feature type="domain" description="Peripheral subunit-binding (PSBD)" evidence="8">
    <location>
        <begin position="127"/>
        <end position="163"/>
    </location>
</feature>
<evidence type="ECO:0000259" key="8">
    <source>
        <dbReference type="PROSITE" id="PS51826"/>
    </source>
</evidence>
<evidence type="ECO:0000256" key="3">
    <source>
        <dbReference type="ARBA" id="ARBA00022679"/>
    </source>
</evidence>
<evidence type="ECO:0000313" key="10">
    <source>
        <dbReference type="Proteomes" id="UP000465263"/>
    </source>
</evidence>
<dbReference type="SUPFAM" id="SSF51230">
    <property type="entry name" value="Single hybrid motif"/>
    <property type="match status" value="1"/>
</dbReference>
<evidence type="ECO:0000256" key="1">
    <source>
        <dbReference type="ARBA" id="ARBA00001938"/>
    </source>
</evidence>
<reference evidence="9 10" key="1">
    <citation type="journal article" date="2019" name="Emerg. Microbes Infect.">
        <title>Comprehensive subspecies identification of 175 nontuberculous mycobacteria species based on 7547 genomic profiles.</title>
        <authorList>
            <person name="Matsumoto Y."/>
            <person name="Kinjo T."/>
            <person name="Motooka D."/>
            <person name="Nabeya D."/>
            <person name="Jung N."/>
            <person name="Uechi K."/>
            <person name="Horii T."/>
            <person name="Iida T."/>
            <person name="Fujita J."/>
            <person name="Nakamura S."/>
        </authorList>
    </citation>
    <scope>NUCLEOTIDE SEQUENCE [LARGE SCALE GENOMIC DNA]</scope>
    <source>
        <strain evidence="9 10">JCM 16017</strain>
    </source>
</reference>
<dbReference type="GO" id="GO:0005737">
    <property type="term" value="C:cytoplasm"/>
    <property type="evidence" value="ECO:0007669"/>
    <property type="project" value="TreeGrafter"/>
</dbReference>
<keyword evidence="10" id="KW-1185">Reference proteome</keyword>
<keyword evidence="4 6" id="KW-0450">Lipoyl</keyword>
<comment type="similarity">
    <text evidence="2 6">Belongs to the 2-oxoacid dehydrogenase family.</text>
</comment>
<dbReference type="AlphaFoldDB" id="A0A7I9XJK3"/>
<dbReference type="Pfam" id="PF00364">
    <property type="entry name" value="Biotin_lipoyl"/>
    <property type="match status" value="1"/>
</dbReference>
<dbReference type="PANTHER" id="PTHR43178:SF5">
    <property type="entry name" value="LIPOAMIDE ACYLTRANSFERASE COMPONENT OF BRANCHED-CHAIN ALPHA-KETO ACID DEHYDROGENASE COMPLEX, MITOCHONDRIAL"/>
    <property type="match status" value="1"/>
</dbReference>
<evidence type="ECO:0000313" key="9">
    <source>
        <dbReference type="EMBL" id="GFG70171.1"/>
    </source>
</evidence>
<dbReference type="Gene3D" id="4.10.320.10">
    <property type="entry name" value="E3-binding domain"/>
    <property type="match status" value="1"/>
</dbReference>
<dbReference type="Gene3D" id="3.30.559.10">
    <property type="entry name" value="Chloramphenicol acetyltransferase-like domain"/>
    <property type="match status" value="1"/>
</dbReference>
<dbReference type="SUPFAM" id="SSF52777">
    <property type="entry name" value="CoA-dependent acyltransferases"/>
    <property type="match status" value="1"/>
</dbReference>
<dbReference type="EMBL" id="BLKV01000001">
    <property type="protein sequence ID" value="GFG70171.1"/>
    <property type="molecule type" value="Genomic_DNA"/>
</dbReference>
<dbReference type="GO" id="GO:0016407">
    <property type="term" value="F:acetyltransferase activity"/>
    <property type="evidence" value="ECO:0007669"/>
    <property type="project" value="TreeGrafter"/>
</dbReference>
<protein>
    <recommendedName>
        <fullName evidence="6">Dihydrolipoamide acetyltransferase component of pyruvate dehydrogenase complex</fullName>
        <ecNumber evidence="6">2.3.1.-</ecNumber>
    </recommendedName>
</protein>
<dbReference type="RefSeq" id="WP_085083369.1">
    <property type="nucleotide sequence ID" value="NZ_BLKV01000001.1"/>
</dbReference>
<comment type="caution">
    <text evidence="9">The sequence shown here is derived from an EMBL/GenBank/DDBJ whole genome shotgun (WGS) entry which is preliminary data.</text>
</comment>
<dbReference type="InterPro" id="IPR000089">
    <property type="entry name" value="Biotin_lipoyl"/>
</dbReference>
<dbReference type="OrthoDB" id="9805770at2"/>
<dbReference type="Pfam" id="PF02817">
    <property type="entry name" value="E3_binding"/>
    <property type="match status" value="1"/>
</dbReference>
<sequence>MSTEQITTFAVPDLGEGLEEVTVTSWDVAVGDEVELNQTLCSVETAKAEVEIPSPYAGRIVELGGAEGDVLAVGAPLVRIDTGPAAESAPQPFDATPPVRAAVLVGYGADDTVDASRRACASSPRPKAKPGARKLAAELGVDLGGVPPGPRGVITTDGVLAAAAADRSADELRPVSRVQAAMAERMTMSRSKIPDAHAAVQVDCTNLLQLRDRLADHVGGTSITPFTLTLRLVILALTRHPVLNATWVDAPEGPRVRTHRAIHLGFGVAAPRGLLVPVVFDAHRKTTRDLADCVTRLIVGARAGSLQPAELQGSTFTVSNFGALGIDDGVPVINYPEAAILGMGSLKPRPVAIDDAVVIRPQMTLTCAFDHRVADGAQVAEFLCALRGLIEHPDTALLDL</sequence>
<dbReference type="Pfam" id="PF00198">
    <property type="entry name" value="2-oxoacid_dh"/>
    <property type="match status" value="1"/>
</dbReference>
<dbReference type="PROSITE" id="PS51826">
    <property type="entry name" value="PSBD"/>
    <property type="match status" value="1"/>
</dbReference>
<dbReference type="EC" id="2.3.1.-" evidence="6"/>
<evidence type="ECO:0000259" key="7">
    <source>
        <dbReference type="PROSITE" id="PS50968"/>
    </source>
</evidence>
<feature type="domain" description="Lipoyl-binding" evidence="7">
    <location>
        <begin position="6"/>
        <end position="81"/>
    </location>
</feature>
<proteinExistence type="inferred from homology"/>
<gene>
    <name evidence="9" type="ORF">MSEN_18910</name>
</gene>
<keyword evidence="5 6" id="KW-0012">Acyltransferase</keyword>
<keyword evidence="3 6" id="KW-0808">Transferase</keyword>
<accession>A0A7I9XJK3</accession>
<dbReference type="PROSITE" id="PS50968">
    <property type="entry name" value="BIOTINYL_LIPOYL"/>
    <property type="match status" value="1"/>
</dbReference>
<organism evidence="9 10">
    <name type="scientific">Mycolicibacter senuensis</name>
    <dbReference type="NCBI Taxonomy" id="386913"/>
    <lineage>
        <taxon>Bacteria</taxon>
        <taxon>Bacillati</taxon>
        <taxon>Actinomycetota</taxon>
        <taxon>Actinomycetes</taxon>
        <taxon>Mycobacteriales</taxon>
        <taxon>Mycobacteriaceae</taxon>
        <taxon>Mycolicibacter</taxon>
    </lineage>
</organism>
<dbReference type="InterPro" id="IPR023213">
    <property type="entry name" value="CAT-like_dom_sf"/>
</dbReference>
<dbReference type="Proteomes" id="UP000465263">
    <property type="component" value="Unassembled WGS sequence"/>
</dbReference>
<evidence type="ECO:0000256" key="5">
    <source>
        <dbReference type="ARBA" id="ARBA00023315"/>
    </source>
</evidence>
<dbReference type="InterPro" id="IPR036625">
    <property type="entry name" value="E3-bd_dom_sf"/>
</dbReference>
<dbReference type="InterPro" id="IPR011053">
    <property type="entry name" value="Single_hybrid_motif"/>
</dbReference>
<dbReference type="InterPro" id="IPR050743">
    <property type="entry name" value="2-oxoacid_DH_E2_comp"/>
</dbReference>
<dbReference type="InterPro" id="IPR001078">
    <property type="entry name" value="2-oxoacid_DH_actylTfrase"/>
</dbReference>
<keyword evidence="9" id="KW-0670">Pyruvate</keyword>
<dbReference type="CDD" id="cd06849">
    <property type="entry name" value="lipoyl_domain"/>
    <property type="match status" value="1"/>
</dbReference>
<dbReference type="PANTHER" id="PTHR43178">
    <property type="entry name" value="DIHYDROLIPOAMIDE ACETYLTRANSFERASE COMPONENT OF PYRUVATE DEHYDROGENASE COMPLEX"/>
    <property type="match status" value="1"/>
</dbReference>